<accession>A0ABQ4F4L2</accession>
<evidence type="ECO:0000313" key="2">
    <source>
        <dbReference type="EMBL" id="GIH01860.1"/>
    </source>
</evidence>
<keyword evidence="1" id="KW-0472">Membrane</keyword>
<keyword evidence="1" id="KW-1133">Transmembrane helix</keyword>
<dbReference type="InterPro" id="IPR010640">
    <property type="entry name" value="Low_temperature_requirement_A"/>
</dbReference>
<keyword evidence="3" id="KW-1185">Reference proteome</keyword>
<organism evidence="2 3">
    <name type="scientific">Plantactinospora mayteni</name>
    <dbReference type="NCBI Taxonomy" id="566021"/>
    <lineage>
        <taxon>Bacteria</taxon>
        <taxon>Bacillati</taxon>
        <taxon>Actinomycetota</taxon>
        <taxon>Actinomycetes</taxon>
        <taxon>Micromonosporales</taxon>
        <taxon>Micromonosporaceae</taxon>
        <taxon>Plantactinospora</taxon>
    </lineage>
</organism>
<proteinExistence type="predicted"/>
<feature type="transmembrane region" description="Helical" evidence="1">
    <location>
        <begin position="114"/>
        <end position="133"/>
    </location>
</feature>
<comment type="caution">
    <text evidence="2">The sequence shown here is derived from an EMBL/GenBank/DDBJ whole genome shotgun (WGS) entry which is preliminary data.</text>
</comment>
<feature type="transmembrane region" description="Helical" evidence="1">
    <location>
        <begin position="91"/>
        <end position="108"/>
    </location>
</feature>
<dbReference type="Pfam" id="PF06772">
    <property type="entry name" value="LtrA"/>
    <property type="match status" value="1"/>
</dbReference>
<evidence type="ECO:0000313" key="3">
    <source>
        <dbReference type="Proteomes" id="UP000621500"/>
    </source>
</evidence>
<feature type="transmembrane region" description="Helical" evidence="1">
    <location>
        <begin position="335"/>
        <end position="354"/>
    </location>
</feature>
<dbReference type="Proteomes" id="UP000621500">
    <property type="component" value="Unassembled WGS sequence"/>
</dbReference>
<feature type="transmembrane region" description="Helical" evidence="1">
    <location>
        <begin position="269"/>
        <end position="293"/>
    </location>
</feature>
<evidence type="ECO:0008006" key="4">
    <source>
        <dbReference type="Google" id="ProtNLM"/>
    </source>
</evidence>
<gene>
    <name evidence="2" type="ORF">Pma05_84320</name>
</gene>
<feature type="transmembrane region" description="Helical" evidence="1">
    <location>
        <begin position="210"/>
        <end position="227"/>
    </location>
</feature>
<feature type="transmembrane region" description="Helical" evidence="1">
    <location>
        <begin position="233"/>
        <end position="257"/>
    </location>
</feature>
<name>A0ABQ4F4L2_9ACTN</name>
<dbReference type="RefSeq" id="WP_203863071.1">
    <property type="nucleotide sequence ID" value="NZ_BAAAZQ010000055.1"/>
</dbReference>
<feature type="transmembrane region" description="Helical" evidence="1">
    <location>
        <begin position="305"/>
        <end position="323"/>
    </location>
</feature>
<feature type="transmembrane region" description="Helical" evidence="1">
    <location>
        <begin position="172"/>
        <end position="189"/>
    </location>
</feature>
<dbReference type="PANTHER" id="PTHR36840">
    <property type="entry name" value="BLL5714 PROTEIN"/>
    <property type="match status" value="1"/>
</dbReference>
<evidence type="ECO:0000256" key="1">
    <source>
        <dbReference type="SAM" id="Phobius"/>
    </source>
</evidence>
<feature type="transmembrane region" description="Helical" evidence="1">
    <location>
        <begin position="59"/>
        <end position="79"/>
    </location>
</feature>
<reference evidence="2 3" key="1">
    <citation type="submission" date="2021-01" db="EMBL/GenBank/DDBJ databases">
        <title>Whole genome shotgun sequence of Plantactinospora mayteni NBRC 109088.</title>
        <authorList>
            <person name="Komaki H."/>
            <person name="Tamura T."/>
        </authorList>
    </citation>
    <scope>NUCLEOTIDE SEQUENCE [LARGE SCALE GENOMIC DNA]</scope>
    <source>
        <strain evidence="2 3">NBRC 109088</strain>
    </source>
</reference>
<feature type="transmembrane region" description="Helical" evidence="1">
    <location>
        <begin position="145"/>
        <end position="166"/>
    </location>
</feature>
<dbReference type="PANTHER" id="PTHR36840:SF1">
    <property type="entry name" value="BLL5714 PROTEIN"/>
    <property type="match status" value="1"/>
</dbReference>
<sequence>MIRPRRIIERWGLDPESLPGEEEERHASWLELFFDLVFVLALLAVQDRLTNAVPDPDDVLRTAGLFVIVFWAWLGQAFYDTRFDPDDLGHRLAVLVGMVGAGAMAIGAKDAPKTLLLPIGYLVVRGTLLALYLRVRGTGRTARRLTTVYFIGFSAGLLFWVASLAVSAHTRPLLWAIGLVVELLTPWLGRRWLIQHPVHPSHLPERIGQFTIILLGISLTDLIGAVPTRPSPAVAVVAITAFLIPASVWWVYTTFVTMGLTTSRLSAGIGYATVHAVIGSALLLLGWCLGQVVRDVAEGREDLPHMLRLLLAVSLASWMTGGLALQRIALGTIPLLRIGIGVVAVGLVGAAALVPPPLVLMPLLALLMICYAVVVSRLIVRFGKEHIET</sequence>
<feature type="transmembrane region" description="Helical" evidence="1">
    <location>
        <begin position="29"/>
        <end position="47"/>
    </location>
</feature>
<keyword evidence="1" id="KW-0812">Transmembrane</keyword>
<protein>
    <recommendedName>
        <fullName evidence="4">Low temperature requirement protein A</fullName>
    </recommendedName>
</protein>
<dbReference type="EMBL" id="BONX01000091">
    <property type="protein sequence ID" value="GIH01860.1"/>
    <property type="molecule type" value="Genomic_DNA"/>
</dbReference>
<feature type="transmembrane region" description="Helical" evidence="1">
    <location>
        <begin position="360"/>
        <end position="380"/>
    </location>
</feature>